<evidence type="ECO:0000313" key="2">
    <source>
        <dbReference type="Proteomes" id="UP000018482"/>
    </source>
</evidence>
<organism evidence="1 2">
    <name type="scientific">Streptococcus agalactiae LMG 14747</name>
    <dbReference type="NCBI Taxonomy" id="1154860"/>
    <lineage>
        <taxon>Bacteria</taxon>
        <taxon>Bacillati</taxon>
        <taxon>Bacillota</taxon>
        <taxon>Bacilli</taxon>
        <taxon>Lactobacillales</taxon>
        <taxon>Streptococcaceae</taxon>
        <taxon>Streptococcus</taxon>
    </lineage>
</organism>
<protein>
    <submittedName>
        <fullName evidence="1">Transposase IS1167</fullName>
    </submittedName>
</protein>
<name>V6Z3X7_STRAG</name>
<gene>
    <name evidence="1" type="ORF">SAG0136_07010</name>
</gene>
<proteinExistence type="predicted"/>
<comment type="caution">
    <text evidence="1">The sequence shown here is derived from an EMBL/GenBank/DDBJ whole genome shotgun (WGS) entry which is preliminary data.</text>
</comment>
<dbReference type="Proteomes" id="UP000018482">
    <property type="component" value="Unassembled WGS sequence"/>
</dbReference>
<sequence>MTQVNPIFPTAFRTFEKYKGCIITNTLESRYSKAKDQATNKLFKTYTQ</sequence>
<dbReference type="AlphaFoldDB" id="V6Z3X7"/>
<evidence type="ECO:0000313" key="1">
    <source>
        <dbReference type="EMBL" id="ESV54971.1"/>
    </source>
</evidence>
<dbReference type="EMBL" id="ANQC01000101">
    <property type="protein sequence ID" value="ESV54971.1"/>
    <property type="molecule type" value="Genomic_DNA"/>
</dbReference>
<accession>V6Z3X7</accession>
<reference evidence="1 2" key="1">
    <citation type="submission" date="2013-05" db="EMBL/GenBank/DDBJ databases">
        <authorList>
            <person name="Richards V.P."/>
            <person name="Durkin S.A.S."/>
            <person name="Kim M."/>
            <person name="Pavinski Bitar P.D."/>
            <person name="Stanhope M.J."/>
            <person name="Town C.D."/>
            <person name="Venter J.C."/>
        </authorList>
    </citation>
    <scope>NUCLEOTIDE SEQUENCE [LARGE SCALE GENOMIC DNA]</scope>
    <source>
        <strain evidence="1 2">LMG 14747</strain>
    </source>
</reference>